<protein>
    <submittedName>
        <fullName evidence="1">Uncharacterized protein</fullName>
    </submittedName>
</protein>
<feature type="non-terminal residue" evidence="1">
    <location>
        <position position="65"/>
    </location>
</feature>
<sequence>MSDQCSLILFTTAANKTIRSIFSHLVEVYIDRSATPTCVEGEHTFSPPYLTKQHTPVRMCASHRL</sequence>
<dbReference type="Proteomes" id="UP001153148">
    <property type="component" value="Unassembled WGS sequence"/>
</dbReference>
<dbReference type="EMBL" id="CAJPIN010085986">
    <property type="protein sequence ID" value="CAG2068294.1"/>
    <property type="molecule type" value="Genomic_DNA"/>
</dbReference>
<evidence type="ECO:0000313" key="2">
    <source>
        <dbReference type="Proteomes" id="UP001153148"/>
    </source>
</evidence>
<name>A0ABN7PKK2_TIMPD</name>
<evidence type="ECO:0000313" key="1">
    <source>
        <dbReference type="EMBL" id="CAG2068294.1"/>
    </source>
</evidence>
<keyword evidence="2" id="KW-1185">Reference proteome</keyword>
<reference evidence="1" key="1">
    <citation type="submission" date="2021-03" db="EMBL/GenBank/DDBJ databases">
        <authorList>
            <person name="Tran Van P."/>
        </authorList>
    </citation>
    <scope>NUCLEOTIDE SEQUENCE</scope>
</reference>
<proteinExistence type="predicted"/>
<accession>A0ABN7PKK2</accession>
<gene>
    <name evidence="1" type="ORF">TPAB3V08_LOCUS15237</name>
</gene>
<comment type="caution">
    <text evidence="1">The sequence shown here is derived from an EMBL/GenBank/DDBJ whole genome shotgun (WGS) entry which is preliminary data.</text>
</comment>
<organism evidence="1 2">
    <name type="scientific">Timema podura</name>
    <name type="common">Walking stick</name>
    <dbReference type="NCBI Taxonomy" id="61482"/>
    <lineage>
        <taxon>Eukaryota</taxon>
        <taxon>Metazoa</taxon>
        <taxon>Ecdysozoa</taxon>
        <taxon>Arthropoda</taxon>
        <taxon>Hexapoda</taxon>
        <taxon>Insecta</taxon>
        <taxon>Pterygota</taxon>
        <taxon>Neoptera</taxon>
        <taxon>Polyneoptera</taxon>
        <taxon>Phasmatodea</taxon>
        <taxon>Timematodea</taxon>
        <taxon>Timematoidea</taxon>
        <taxon>Timematidae</taxon>
        <taxon>Timema</taxon>
    </lineage>
</organism>